<feature type="transmembrane region" description="Helical" evidence="3">
    <location>
        <begin position="277"/>
        <end position="298"/>
    </location>
</feature>
<organism evidence="4 5">
    <name type="scientific">Mytilus edulis</name>
    <name type="common">Blue mussel</name>
    <dbReference type="NCBI Taxonomy" id="6550"/>
    <lineage>
        <taxon>Eukaryota</taxon>
        <taxon>Metazoa</taxon>
        <taxon>Spiralia</taxon>
        <taxon>Lophotrochozoa</taxon>
        <taxon>Mollusca</taxon>
        <taxon>Bivalvia</taxon>
        <taxon>Autobranchia</taxon>
        <taxon>Pteriomorphia</taxon>
        <taxon>Mytilida</taxon>
        <taxon>Mytiloidea</taxon>
        <taxon>Mytilidae</taxon>
        <taxon>Mytilinae</taxon>
        <taxon>Mytilus</taxon>
    </lineage>
</organism>
<evidence type="ECO:0000256" key="1">
    <source>
        <dbReference type="ARBA" id="ARBA00008335"/>
    </source>
</evidence>
<feature type="transmembrane region" description="Helical" evidence="3">
    <location>
        <begin position="134"/>
        <end position="155"/>
    </location>
</feature>
<keyword evidence="5" id="KW-1185">Reference proteome</keyword>
<dbReference type="GO" id="GO:0005886">
    <property type="term" value="C:plasma membrane"/>
    <property type="evidence" value="ECO:0007669"/>
    <property type="project" value="TreeGrafter"/>
</dbReference>
<accession>A0A8S3VDJ5</accession>
<dbReference type="OrthoDB" id="6088350at2759"/>
<feature type="transmembrane region" description="Helical" evidence="3">
    <location>
        <begin position="81"/>
        <end position="103"/>
    </location>
</feature>
<keyword evidence="3" id="KW-1133">Transmembrane helix</keyword>
<dbReference type="PANTHER" id="PTHR11328:SF24">
    <property type="entry name" value="MAJOR FACILITATOR SUPERFAMILY (MFS) PROFILE DOMAIN-CONTAINING PROTEIN"/>
    <property type="match status" value="1"/>
</dbReference>
<feature type="transmembrane region" description="Helical" evidence="3">
    <location>
        <begin position="234"/>
        <end position="257"/>
    </location>
</feature>
<protein>
    <submittedName>
        <fullName evidence="4">MFSD2A</fullName>
    </submittedName>
</protein>
<keyword evidence="3" id="KW-0812">Transmembrane</keyword>
<evidence type="ECO:0000256" key="3">
    <source>
        <dbReference type="SAM" id="Phobius"/>
    </source>
</evidence>
<dbReference type="GO" id="GO:0015293">
    <property type="term" value="F:symporter activity"/>
    <property type="evidence" value="ECO:0007669"/>
    <property type="project" value="InterPro"/>
</dbReference>
<dbReference type="EMBL" id="CAJPWZ010003289">
    <property type="protein sequence ID" value="CAG2255968.1"/>
    <property type="molecule type" value="Genomic_DNA"/>
</dbReference>
<dbReference type="SUPFAM" id="SSF103473">
    <property type="entry name" value="MFS general substrate transporter"/>
    <property type="match status" value="1"/>
</dbReference>
<sequence>MLLSSSLEDESGMLLPIQCVAFLLAEQTLALENLDLGMGAEAIGVLAASVIQGTFVNKYRIAGECDEDSKITAEELKNQKWSYNMGAVVMISVYMLSSIIVFLGTKERIGVISEGHGGFWKGLKLTLSFRPYKLLSFSFLFLSLGISIVQGNLALYCTHSLDLGEHFSTFITILLIFIPVLISQLYIPGNVYAYYPVLVLAGISVAVALLLPWSMLPDVLDEFMLQTGTRQDAIFYSFYVFFSKLAVGVGLGLSQLALGVGGYKTGECDQPASVGLALRYLVVPGPVVFTLIALLILWRYPIDENRRKQIKKELEQLKTDRKPKEVDQVEDPPPPDEIGDSVSSVHTKNKLSVNMANRQKFQDGAIVMTSLELDGFLLFISRLTTNNDLMKFSEALSSNPLHLYVKLQKIKNAMDAETMLVDTILSKLTLSEIVATLYNSKYSYLAEILFCCYQQCQQKASIIRMNKTQTENRRKISLYFRDIKKLVHDIAFKNPHADVNRLSNIMKLNIERETNPVRKMYLCDKYTALKAAEMDALINITGRVSPDHEGYVEMESFINSTSAPSISQVILYGRKADVLSTDGRFTEGEDLLRAAYVAADNSLPCVEITDMIYKNVVFKLSQFEQFPTEELRKSLFLEASRGIWSLNDESEDMRIFWKRLFILRMSFCLLGIGKLCDMIDNYVPSTKSITEAERLLECDDLKDMEHRRMMFYHIAKSRLHQWKSDVNESKTCLQMARILAKEGNYAEDKALEKYQETIGCLQERSYSPECSSFDSVTETSQIVDDVPSVTISFNSLEFISD</sequence>
<name>A0A8S3VDJ5_MYTED</name>
<evidence type="ECO:0000313" key="5">
    <source>
        <dbReference type="Proteomes" id="UP000683360"/>
    </source>
</evidence>
<feature type="compositionally biased region" description="Acidic residues" evidence="2">
    <location>
        <begin position="328"/>
        <end position="339"/>
    </location>
</feature>
<dbReference type="InterPro" id="IPR039672">
    <property type="entry name" value="MFS_2"/>
</dbReference>
<feature type="transmembrane region" description="Helical" evidence="3">
    <location>
        <begin position="167"/>
        <end position="187"/>
    </location>
</feature>
<dbReference type="Proteomes" id="UP000683360">
    <property type="component" value="Unassembled WGS sequence"/>
</dbReference>
<comment type="caution">
    <text evidence="4">The sequence shown here is derived from an EMBL/GenBank/DDBJ whole genome shotgun (WGS) entry which is preliminary data.</text>
</comment>
<feature type="transmembrane region" description="Helical" evidence="3">
    <location>
        <begin position="193"/>
        <end position="213"/>
    </location>
</feature>
<keyword evidence="3" id="KW-0472">Membrane</keyword>
<evidence type="ECO:0000313" key="4">
    <source>
        <dbReference type="EMBL" id="CAG2255968.1"/>
    </source>
</evidence>
<comment type="similarity">
    <text evidence="1">Belongs to the major facilitator superfamily.</text>
</comment>
<feature type="compositionally biased region" description="Basic and acidic residues" evidence="2">
    <location>
        <begin position="314"/>
        <end position="327"/>
    </location>
</feature>
<dbReference type="AlphaFoldDB" id="A0A8S3VDJ5"/>
<dbReference type="PANTHER" id="PTHR11328">
    <property type="entry name" value="MAJOR FACILITATOR SUPERFAMILY DOMAIN-CONTAINING PROTEIN"/>
    <property type="match status" value="1"/>
</dbReference>
<gene>
    <name evidence="4" type="ORF">MEDL_67291</name>
</gene>
<feature type="region of interest" description="Disordered" evidence="2">
    <location>
        <begin position="314"/>
        <end position="343"/>
    </location>
</feature>
<evidence type="ECO:0000256" key="2">
    <source>
        <dbReference type="SAM" id="MobiDB-lite"/>
    </source>
</evidence>
<dbReference type="Pfam" id="PF13347">
    <property type="entry name" value="MFS_2"/>
    <property type="match status" value="1"/>
</dbReference>
<reference evidence="4" key="1">
    <citation type="submission" date="2021-03" db="EMBL/GenBank/DDBJ databases">
        <authorList>
            <person name="Bekaert M."/>
        </authorList>
    </citation>
    <scope>NUCLEOTIDE SEQUENCE</scope>
</reference>
<proteinExistence type="inferred from homology"/>
<dbReference type="InterPro" id="IPR036259">
    <property type="entry name" value="MFS_trans_sf"/>
</dbReference>
<dbReference type="GO" id="GO:0008643">
    <property type="term" value="P:carbohydrate transport"/>
    <property type="evidence" value="ECO:0007669"/>
    <property type="project" value="InterPro"/>
</dbReference>